<dbReference type="AlphaFoldDB" id="A0A381XLC5"/>
<protein>
    <submittedName>
        <fullName evidence="2">Uncharacterized protein</fullName>
    </submittedName>
</protein>
<evidence type="ECO:0000256" key="1">
    <source>
        <dbReference type="SAM" id="Phobius"/>
    </source>
</evidence>
<keyword evidence="1" id="KW-0472">Membrane</keyword>
<sequence length="43" mass="4787">MEEYSLFLTSQSVEPSTVQTFFIVLWIMMPAYLANTIAVVTGG</sequence>
<evidence type="ECO:0000313" key="2">
    <source>
        <dbReference type="EMBL" id="SVA65574.1"/>
    </source>
</evidence>
<name>A0A381XLC5_9ZZZZ</name>
<keyword evidence="1" id="KW-1133">Transmembrane helix</keyword>
<proteinExistence type="predicted"/>
<reference evidence="2" key="1">
    <citation type="submission" date="2018-05" db="EMBL/GenBank/DDBJ databases">
        <authorList>
            <person name="Lanie J.A."/>
            <person name="Ng W.-L."/>
            <person name="Kazmierczak K.M."/>
            <person name="Andrzejewski T.M."/>
            <person name="Davidsen T.M."/>
            <person name="Wayne K.J."/>
            <person name="Tettelin H."/>
            <person name="Glass J.I."/>
            <person name="Rusch D."/>
            <person name="Podicherti R."/>
            <person name="Tsui H.-C.T."/>
            <person name="Winkler M.E."/>
        </authorList>
    </citation>
    <scope>NUCLEOTIDE SEQUENCE</scope>
</reference>
<keyword evidence="1" id="KW-0812">Transmembrane</keyword>
<accession>A0A381XLC5</accession>
<gene>
    <name evidence="2" type="ORF">METZ01_LOCUS118428</name>
</gene>
<organism evidence="2">
    <name type="scientific">marine metagenome</name>
    <dbReference type="NCBI Taxonomy" id="408172"/>
    <lineage>
        <taxon>unclassified sequences</taxon>
        <taxon>metagenomes</taxon>
        <taxon>ecological metagenomes</taxon>
    </lineage>
</organism>
<dbReference type="EMBL" id="UINC01015599">
    <property type="protein sequence ID" value="SVA65574.1"/>
    <property type="molecule type" value="Genomic_DNA"/>
</dbReference>
<feature type="transmembrane region" description="Helical" evidence="1">
    <location>
        <begin position="20"/>
        <end position="40"/>
    </location>
</feature>
<feature type="non-terminal residue" evidence="2">
    <location>
        <position position="43"/>
    </location>
</feature>